<comment type="caution">
    <text evidence="6">The sequence shown here is derived from an EMBL/GenBank/DDBJ whole genome shotgun (WGS) entry which is preliminary data.</text>
</comment>
<dbReference type="PANTHER" id="PTHR47062">
    <property type="match status" value="1"/>
</dbReference>
<dbReference type="Proteomes" id="UP000295554">
    <property type="component" value="Unassembled WGS sequence"/>
</dbReference>
<accession>A0A4R5LRM1</accession>
<evidence type="ECO:0000259" key="5">
    <source>
        <dbReference type="PROSITE" id="PS01031"/>
    </source>
</evidence>
<proteinExistence type="inferred from homology"/>
<feature type="domain" description="SHSP" evidence="5">
    <location>
        <begin position="30"/>
        <end position="141"/>
    </location>
</feature>
<evidence type="ECO:0000256" key="1">
    <source>
        <dbReference type="ARBA" id="ARBA00023016"/>
    </source>
</evidence>
<evidence type="ECO:0000313" key="6">
    <source>
        <dbReference type="EMBL" id="TDG13480.1"/>
    </source>
</evidence>
<dbReference type="PANTHER" id="PTHR47062:SF1">
    <property type="entry name" value="SMALL HEAT SHOCK PROTEIN IBPA"/>
    <property type="match status" value="1"/>
</dbReference>
<dbReference type="PROSITE" id="PS01031">
    <property type="entry name" value="SHSP"/>
    <property type="match status" value="1"/>
</dbReference>
<dbReference type="InterPro" id="IPR037913">
    <property type="entry name" value="ACD_IbpA/B"/>
</dbReference>
<dbReference type="CDD" id="cd06470">
    <property type="entry name" value="ACD_IbpA-B_like"/>
    <property type="match status" value="1"/>
</dbReference>
<keyword evidence="7" id="KW-1185">Reference proteome</keyword>
<organism evidence="6 7">
    <name type="scientific">Seongchinamella unica</name>
    <dbReference type="NCBI Taxonomy" id="2547392"/>
    <lineage>
        <taxon>Bacteria</taxon>
        <taxon>Pseudomonadati</taxon>
        <taxon>Pseudomonadota</taxon>
        <taxon>Gammaproteobacteria</taxon>
        <taxon>Cellvibrionales</taxon>
        <taxon>Halieaceae</taxon>
        <taxon>Seongchinamella</taxon>
    </lineage>
</organism>
<dbReference type="AlphaFoldDB" id="A0A4R5LRM1"/>
<sequence>MSSIDLSPFYRNSIGYDRVGALIDSALRSADSTSGYPPYNIEVLDQDRYAITLAVAGFRHEDLKITVENNVLTVAGSRDRDVGDRRYLHQGIANRAFERRFNLAEHVEVTDADLSDGMLNISLKREVPDAMKPRTIPIGGGDSNVLEHSDQAA</sequence>
<evidence type="ECO:0000313" key="7">
    <source>
        <dbReference type="Proteomes" id="UP000295554"/>
    </source>
</evidence>
<name>A0A4R5LRM1_9GAMM</name>
<evidence type="ECO:0000256" key="2">
    <source>
        <dbReference type="PROSITE-ProRule" id="PRU00285"/>
    </source>
</evidence>
<feature type="region of interest" description="Disordered" evidence="4">
    <location>
        <begin position="132"/>
        <end position="153"/>
    </location>
</feature>
<keyword evidence="1" id="KW-0346">Stress response</keyword>
<evidence type="ECO:0000256" key="3">
    <source>
        <dbReference type="RuleBase" id="RU003616"/>
    </source>
</evidence>
<protein>
    <submittedName>
        <fullName evidence="6">Hsp20 family protein</fullName>
    </submittedName>
</protein>
<dbReference type="EMBL" id="SMSE01000002">
    <property type="protein sequence ID" value="TDG13480.1"/>
    <property type="molecule type" value="Genomic_DNA"/>
</dbReference>
<dbReference type="OrthoDB" id="6871152at2"/>
<gene>
    <name evidence="6" type="ORF">E2F43_08040</name>
</gene>
<evidence type="ECO:0000256" key="4">
    <source>
        <dbReference type="SAM" id="MobiDB-lite"/>
    </source>
</evidence>
<dbReference type="Pfam" id="PF00011">
    <property type="entry name" value="HSP20"/>
    <property type="match status" value="1"/>
</dbReference>
<comment type="similarity">
    <text evidence="2 3">Belongs to the small heat shock protein (HSP20) family.</text>
</comment>
<dbReference type="Gene3D" id="2.60.40.790">
    <property type="match status" value="1"/>
</dbReference>
<dbReference type="InterPro" id="IPR008978">
    <property type="entry name" value="HSP20-like_chaperone"/>
</dbReference>
<dbReference type="SUPFAM" id="SSF49764">
    <property type="entry name" value="HSP20-like chaperones"/>
    <property type="match status" value="1"/>
</dbReference>
<dbReference type="RefSeq" id="WP_133211495.1">
    <property type="nucleotide sequence ID" value="NZ_SMSE01000002.1"/>
</dbReference>
<dbReference type="InterPro" id="IPR002068">
    <property type="entry name" value="A-crystallin/Hsp20_dom"/>
</dbReference>
<reference evidence="6 7" key="1">
    <citation type="submission" date="2019-03" db="EMBL/GenBank/DDBJ databases">
        <title>Seongchinamella monodicae gen. nov., sp. nov., a novel member of the Gammaproteobacteria isolated from a tidal mudflat of beach.</title>
        <authorList>
            <person name="Yang H.G."/>
            <person name="Kang J.W."/>
            <person name="Lee S.D."/>
        </authorList>
    </citation>
    <scope>NUCLEOTIDE SEQUENCE [LARGE SCALE GENOMIC DNA]</scope>
    <source>
        <strain evidence="6 7">GH4-78</strain>
    </source>
</reference>